<dbReference type="Proteomes" id="UP001174909">
    <property type="component" value="Unassembled WGS sequence"/>
</dbReference>
<evidence type="ECO:0000256" key="5">
    <source>
        <dbReference type="ARBA" id="ARBA00023136"/>
    </source>
</evidence>
<keyword evidence="10" id="KW-1185">Reference proteome</keyword>
<dbReference type="Pfam" id="PF04505">
    <property type="entry name" value="CD225"/>
    <property type="match status" value="1"/>
</dbReference>
<protein>
    <submittedName>
        <fullName evidence="9">Proline rich transmembrane protein 1B</fullName>
    </submittedName>
</protein>
<evidence type="ECO:0000256" key="8">
    <source>
        <dbReference type="SAM" id="SignalP"/>
    </source>
</evidence>
<comment type="caution">
    <text evidence="9">The sequence shown here is derived from an EMBL/GenBank/DDBJ whole genome shotgun (WGS) entry which is preliminary data.</text>
</comment>
<dbReference type="AlphaFoldDB" id="A0AA35W773"/>
<dbReference type="GO" id="GO:0016020">
    <property type="term" value="C:membrane"/>
    <property type="evidence" value="ECO:0007669"/>
    <property type="project" value="UniProtKB-SubCell"/>
</dbReference>
<feature type="chain" id="PRO_5041261539" evidence="8">
    <location>
        <begin position="29"/>
        <end position="217"/>
    </location>
</feature>
<evidence type="ECO:0000256" key="6">
    <source>
        <dbReference type="SAM" id="MobiDB-lite"/>
    </source>
</evidence>
<evidence type="ECO:0000256" key="2">
    <source>
        <dbReference type="ARBA" id="ARBA00006843"/>
    </source>
</evidence>
<keyword evidence="4 7" id="KW-1133">Transmembrane helix</keyword>
<feature type="non-terminal residue" evidence="9">
    <location>
        <position position="1"/>
    </location>
</feature>
<comment type="similarity">
    <text evidence="2">Belongs to the CD225/Dispanin family.</text>
</comment>
<gene>
    <name evidence="9" type="ORF">GBAR_LOCUS6567</name>
</gene>
<proteinExistence type="inferred from homology"/>
<evidence type="ECO:0000313" key="9">
    <source>
        <dbReference type="EMBL" id="CAI8009849.1"/>
    </source>
</evidence>
<evidence type="ECO:0000256" key="4">
    <source>
        <dbReference type="ARBA" id="ARBA00022989"/>
    </source>
</evidence>
<evidence type="ECO:0000256" key="3">
    <source>
        <dbReference type="ARBA" id="ARBA00022692"/>
    </source>
</evidence>
<organism evidence="9 10">
    <name type="scientific">Geodia barretti</name>
    <name type="common">Barrett's horny sponge</name>
    <dbReference type="NCBI Taxonomy" id="519541"/>
    <lineage>
        <taxon>Eukaryota</taxon>
        <taxon>Metazoa</taxon>
        <taxon>Porifera</taxon>
        <taxon>Demospongiae</taxon>
        <taxon>Heteroscleromorpha</taxon>
        <taxon>Tetractinellida</taxon>
        <taxon>Astrophorina</taxon>
        <taxon>Geodiidae</taxon>
        <taxon>Geodia</taxon>
    </lineage>
</organism>
<reference evidence="9" key="1">
    <citation type="submission" date="2023-03" db="EMBL/GenBank/DDBJ databases">
        <authorList>
            <person name="Steffen K."/>
            <person name="Cardenas P."/>
        </authorList>
    </citation>
    <scope>NUCLEOTIDE SEQUENCE</scope>
</reference>
<feature type="transmembrane region" description="Helical" evidence="7">
    <location>
        <begin position="184"/>
        <end position="207"/>
    </location>
</feature>
<dbReference type="InterPro" id="IPR051423">
    <property type="entry name" value="CD225/Dispanin"/>
</dbReference>
<keyword evidence="8" id="KW-0732">Signal</keyword>
<dbReference type="PANTHER" id="PTHR14948:SF25">
    <property type="entry name" value="DUF4190 DOMAIN-CONTAINING PROTEIN"/>
    <property type="match status" value="1"/>
</dbReference>
<accession>A0AA35W773</accession>
<comment type="subcellular location">
    <subcellularLocation>
        <location evidence="1">Membrane</location>
    </subcellularLocation>
</comment>
<feature type="region of interest" description="Disordered" evidence="6">
    <location>
        <begin position="63"/>
        <end position="86"/>
    </location>
</feature>
<keyword evidence="5 7" id="KW-0472">Membrane</keyword>
<sequence>TFRQRRSASLLEFVVLLLLLCLYRITSAKPAKCLPDRIFTVKLALAGSTRFLLVSAADPHVPPPTQMGTYPPPPPPGEPAPQYQPAPPTFHQPAPGYYQPMAPQHTTSNNTTVAVVNTAPTVCAVIPQYPPPTYVVLNILTLLFCCFLFGLIGVFYSIQVESEWSRGNHAGAVSASRTARNWGIAGILTGSFSIVGFIIFSIIISAVNSASSSSYDD</sequence>
<feature type="signal peptide" evidence="8">
    <location>
        <begin position="1"/>
        <end position="28"/>
    </location>
</feature>
<evidence type="ECO:0000256" key="1">
    <source>
        <dbReference type="ARBA" id="ARBA00004370"/>
    </source>
</evidence>
<feature type="transmembrane region" description="Helical" evidence="7">
    <location>
        <begin position="134"/>
        <end position="156"/>
    </location>
</feature>
<dbReference type="PANTHER" id="PTHR14948">
    <property type="entry name" value="NG5"/>
    <property type="match status" value="1"/>
</dbReference>
<dbReference type="EMBL" id="CASHTH010000997">
    <property type="protein sequence ID" value="CAI8009849.1"/>
    <property type="molecule type" value="Genomic_DNA"/>
</dbReference>
<keyword evidence="3 7" id="KW-0812">Transmembrane</keyword>
<evidence type="ECO:0000313" key="10">
    <source>
        <dbReference type="Proteomes" id="UP001174909"/>
    </source>
</evidence>
<evidence type="ECO:0000256" key="7">
    <source>
        <dbReference type="SAM" id="Phobius"/>
    </source>
</evidence>
<dbReference type="InterPro" id="IPR007593">
    <property type="entry name" value="CD225/Dispanin_fam"/>
</dbReference>
<name>A0AA35W773_GEOBA</name>